<feature type="non-terminal residue" evidence="1">
    <location>
        <position position="1"/>
    </location>
</feature>
<accession>A0A9P5YM56</accession>
<proteinExistence type="predicted"/>
<gene>
    <name evidence="1" type="ORF">BDN70DRAFT_902173</name>
</gene>
<reference evidence="1" key="1">
    <citation type="submission" date="2020-11" db="EMBL/GenBank/DDBJ databases">
        <authorList>
            <consortium name="DOE Joint Genome Institute"/>
            <person name="Ahrendt S."/>
            <person name="Riley R."/>
            <person name="Andreopoulos W."/>
            <person name="Labutti K."/>
            <person name="Pangilinan J."/>
            <person name="Ruiz-Duenas F.J."/>
            <person name="Barrasa J.M."/>
            <person name="Sanchez-Garcia M."/>
            <person name="Camarero S."/>
            <person name="Miyauchi S."/>
            <person name="Serrano A."/>
            <person name="Linde D."/>
            <person name="Babiker R."/>
            <person name="Drula E."/>
            <person name="Ayuso-Fernandez I."/>
            <person name="Pacheco R."/>
            <person name="Padilla G."/>
            <person name="Ferreira P."/>
            <person name="Barriuso J."/>
            <person name="Kellner H."/>
            <person name="Castanera R."/>
            <person name="Alfaro M."/>
            <person name="Ramirez L."/>
            <person name="Pisabarro A.G."/>
            <person name="Kuo A."/>
            <person name="Tritt A."/>
            <person name="Lipzen A."/>
            <person name="He G."/>
            <person name="Yan M."/>
            <person name="Ng V."/>
            <person name="Cullen D."/>
            <person name="Martin F."/>
            <person name="Rosso M.-N."/>
            <person name="Henrissat B."/>
            <person name="Hibbett D."/>
            <person name="Martinez A.T."/>
            <person name="Grigoriev I.V."/>
        </authorList>
    </citation>
    <scope>NUCLEOTIDE SEQUENCE</scope>
    <source>
        <strain evidence="1">CIRM-BRFM 674</strain>
    </source>
</reference>
<name>A0A9P5YM56_9AGAR</name>
<evidence type="ECO:0000313" key="1">
    <source>
        <dbReference type="EMBL" id="KAF9470356.1"/>
    </source>
</evidence>
<dbReference type="Proteomes" id="UP000807469">
    <property type="component" value="Unassembled WGS sequence"/>
</dbReference>
<dbReference type="EMBL" id="MU156049">
    <property type="protein sequence ID" value="KAF9470356.1"/>
    <property type="molecule type" value="Genomic_DNA"/>
</dbReference>
<keyword evidence="2" id="KW-1185">Reference proteome</keyword>
<dbReference type="AlphaFoldDB" id="A0A9P5YM56"/>
<organism evidence="1 2">
    <name type="scientific">Pholiota conissans</name>
    <dbReference type="NCBI Taxonomy" id="109636"/>
    <lineage>
        <taxon>Eukaryota</taxon>
        <taxon>Fungi</taxon>
        <taxon>Dikarya</taxon>
        <taxon>Basidiomycota</taxon>
        <taxon>Agaricomycotina</taxon>
        <taxon>Agaricomycetes</taxon>
        <taxon>Agaricomycetidae</taxon>
        <taxon>Agaricales</taxon>
        <taxon>Agaricineae</taxon>
        <taxon>Strophariaceae</taxon>
        <taxon>Pholiota</taxon>
    </lineage>
</organism>
<evidence type="ECO:0000313" key="2">
    <source>
        <dbReference type="Proteomes" id="UP000807469"/>
    </source>
</evidence>
<sequence length="163" mass="18491">VVIVAQDWHMRLLKKNVGVVLSILKERCASFTAVCCNIHFFCITDDFINASACITHLHLQEPILAHSFPFLATGTHSHPQLPILAHRDPFLPTETHSCPQFPILAHRNPFLPTGTYSRPQNEPILTHREVKFPSNNSFTKTVCTFLSGGQRCMRKTHVHQPLY</sequence>
<comment type="caution">
    <text evidence="1">The sequence shown here is derived from an EMBL/GenBank/DDBJ whole genome shotgun (WGS) entry which is preliminary data.</text>
</comment>
<protein>
    <submittedName>
        <fullName evidence="1">Uncharacterized protein</fullName>
    </submittedName>
</protein>